<comment type="caution">
    <text evidence="1">The sequence shown here is derived from an EMBL/GenBank/DDBJ whole genome shotgun (WGS) entry which is preliminary data.</text>
</comment>
<name>A0ABW2JER6_9ACTN</name>
<protein>
    <recommendedName>
        <fullName evidence="3">DUF1963 domain-containing protein</fullName>
    </recommendedName>
</protein>
<proteinExistence type="predicted"/>
<dbReference type="Proteomes" id="UP001596523">
    <property type="component" value="Unassembled WGS sequence"/>
</dbReference>
<evidence type="ECO:0000313" key="2">
    <source>
        <dbReference type="Proteomes" id="UP001596523"/>
    </source>
</evidence>
<dbReference type="EMBL" id="JBHTCF010000002">
    <property type="protein sequence ID" value="MFC7303856.1"/>
    <property type="molecule type" value="Genomic_DNA"/>
</dbReference>
<reference evidence="2" key="1">
    <citation type="journal article" date="2019" name="Int. J. Syst. Evol. Microbiol.">
        <title>The Global Catalogue of Microorganisms (GCM) 10K type strain sequencing project: providing services to taxonomists for standard genome sequencing and annotation.</title>
        <authorList>
            <consortium name="The Broad Institute Genomics Platform"/>
            <consortium name="The Broad Institute Genome Sequencing Center for Infectious Disease"/>
            <person name="Wu L."/>
            <person name="Ma J."/>
        </authorList>
    </citation>
    <scope>NUCLEOTIDE SEQUENCE [LARGE SCALE GENOMIC DNA]</scope>
    <source>
        <strain evidence="2">SYNS20</strain>
    </source>
</reference>
<accession>A0ABW2JER6</accession>
<dbReference type="RefSeq" id="WP_381827461.1">
    <property type="nucleotide sequence ID" value="NZ_JBHTCF010000002.1"/>
</dbReference>
<organism evidence="1 2">
    <name type="scientific">Streptomyces monticola</name>
    <dbReference type="NCBI Taxonomy" id="2666263"/>
    <lineage>
        <taxon>Bacteria</taxon>
        <taxon>Bacillati</taxon>
        <taxon>Actinomycetota</taxon>
        <taxon>Actinomycetes</taxon>
        <taxon>Kitasatosporales</taxon>
        <taxon>Streptomycetaceae</taxon>
        <taxon>Streptomyces</taxon>
    </lineage>
</organism>
<sequence>MPRRIPEPPFELADLIPEFAELARETTLLYPRSGDPDVRESSIGGPLLWPAAESWPYCGQVGHWAPGPGLVAGGVITPGVVPMVPVVQLYARDVPRLVFPEGKDVLQLVWCPLLHPEDPAGAALPRLYWRTEAEVDAVEVLRDVPESGEDECDEDLMPRPCTVCPTPAVDYPKRDLPRELELALGPRLREIENRFGCHYSDVASALQNKVGGYPAWAKAPNWPHCSRGHRMEHLLSITGEPRSGRWLPLDEHHPHSTEPLWRSPADPAVMDSLGPDMHLGDEGGIYLFLCRACPELPYAHRFDCY</sequence>
<evidence type="ECO:0008006" key="3">
    <source>
        <dbReference type="Google" id="ProtNLM"/>
    </source>
</evidence>
<keyword evidence="2" id="KW-1185">Reference proteome</keyword>
<dbReference type="Gene3D" id="2.30.320.10">
    <property type="entry name" value="YwqG-like"/>
    <property type="match status" value="1"/>
</dbReference>
<evidence type="ECO:0000313" key="1">
    <source>
        <dbReference type="EMBL" id="MFC7303856.1"/>
    </source>
</evidence>
<gene>
    <name evidence="1" type="ORF">ACFQVC_06460</name>
</gene>